<dbReference type="STRING" id="1381081.BIY22_19455"/>
<evidence type="ECO:0000256" key="1">
    <source>
        <dbReference type="SAM" id="Phobius"/>
    </source>
</evidence>
<dbReference type="PANTHER" id="PTHR40940:SF1">
    <property type="entry name" value="PROTEIN BATD"/>
    <property type="match status" value="1"/>
</dbReference>
<dbReference type="PANTHER" id="PTHR40940">
    <property type="entry name" value="PROTEIN BATD-RELATED"/>
    <property type="match status" value="1"/>
</dbReference>
<gene>
    <name evidence="3" type="ORF">BIY22_19455</name>
</gene>
<evidence type="ECO:0008006" key="5">
    <source>
        <dbReference type="Google" id="ProtNLM"/>
    </source>
</evidence>
<keyword evidence="2" id="KW-0732">Signal</keyword>
<dbReference type="EMBL" id="MJMJ01000013">
    <property type="protein sequence ID" value="OLQ89692.1"/>
    <property type="molecule type" value="Genomic_DNA"/>
</dbReference>
<feature type="chain" id="PRO_5012412610" description="Aerotolerance protein BatD" evidence="2">
    <location>
        <begin position="27"/>
        <end position="541"/>
    </location>
</feature>
<dbReference type="AlphaFoldDB" id="A0A1Q9HHU2"/>
<evidence type="ECO:0000313" key="3">
    <source>
        <dbReference type="EMBL" id="OLQ89692.1"/>
    </source>
</evidence>
<dbReference type="Proteomes" id="UP000186313">
    <property type="component" value="Unassembled WGS sequence"/>
</dbReference>
<dbReference type="InterPro" id="IPR025738">
    <property type="entry name" value="BatD"/>
</dbReference>
<reference evidence="3 4" key="1">
    <citation type="submission" date="2016-09" db="EMBL/GenBank/DDBJ databases">
        <title>Genomic Taxonomy of the Vibrionaceae.</title>
        <authorList>
            <person name="Gonzalez-Castillo A."/>
            <person name="Gomez-Gil B."/>
            <person name="Enciso-Ibarra K."/>
        </authorList>
    </citation>
    <scope>NUCLEOTIDE SEQUENCE [LARGE SCALE GENOMIC DNA]</scope>
    <source>
        <strain evidence="3 4">CAIM 703</strain>
    </source>
</reference>
<feature type="transmembrane region" description="Helical" evidence="1">
    <location>
        <begin position="417"/>
        <end position="437"/>
    </location>
</feature>
<organism evidence="3 4">
    <name type="scientific">Vibrio panuliri</name>
    <dbReference type="NCBI Taxonomy" id="1381081"/>
    <lineage>
        <taxon>Bacteria</taxon>
        <taxon>Pseudomonadati</taxon>
        <taxon>Pseudomonadota</taxon>
        <taxon>Gammaproteobacteria</taxon>
        <taxon>Vibrionales</taxon>
        <taxon>Vibrionaceae</taxon>
        <taxon>Vibrio</taxon>
    </lineage>
</organism>
<dbReference type="OrthoDB" id="5293418at2"/>
<evidence type="ECO:0000256" key="2">
    <source>
        <dbReference type="SAM" id="SignalP"/>
    </source>
</evidence>
<comment type="caution">
    <text evidence="3">The sequence shown here is derived from an EMBL/GenBank/DDBJ whole genome shotgun (WGS) entry which is preliminary data.</text>
</comment>
<accession>A0A1Q9HHU2</accession>
<feature type="signal peptide" evidence="2">
    <location>
        <begin position="1"/>
        <end position="26"/>
    </location>
</feature>
<keyword evidence="1" id="KW-0472">Membrane</keyword>
<dbReference type="RefSeq" id="WP_075708769.1">
    <property type="nucleotide sequence ID" value="NZ_MJMJ01000013.1"/>
</dbReference>
<keyword evidence="1" id="KW-1133">Transmembrane helix</keyword>
<keyword evidence="1" id="KW-0812">Transmembrane</keyword>
<dbReference type="Pfam" id="PF13584">
    <property type="entry name" value="BatD"/>
    <property type="match status" value="1"/>
</dbReference>
<evidence type="ECO:0000313" key="4">
    <source>
        <dbReference type="Proteomes" id="UP000186313"/>
    </source>
</evidence>
<name>A0A1Q9HHU2_9VIBR</name>
<sequence>MVKLSRRSQLILLTIASWLISFTANAGNLTATVSSNQVTKAEVFQLRLTYDAKVDSDSLNFAVLEQNFFLGQPSFGSSLNYVNGKRSSRSEWTIALKAKQLGTLTIPSFSIEGNQSQPINIQVSQDNDLPKPSELAQIQSQLEKKTLYPNESTQLKTRLIIKADPRRLQNVQISPPEGDGFTVKQLGQPNQYQTVINGLEATVVDQTFDITATQSGQQQLNSLGFSATFVFGSNRSGTTKLLPVKIAAESLSINVKPKPTDSNNAWLPTTELDLSQTWIDAQGNALDNNTQQLAVKVGDSITRQLTLTIQGIEAENFPNILVSYPQAVRQYAEKPQFTQLENGATQMTVQQVLIAQHQGNVSLPPVVVEWFNTQAEQKQLSQTSGLKLEIEAAAMGAPQPVVITKDQATSSDSNSGIWPYLTALFATLWVLTLVWHIKSRINVMPAKHIGTEEDDLKTQLIEAVKSGDHAKTQFLATRWLKNQTHKSAATINEIHQELQAMAASQYGNQSPAWSNKTLIKLIHKLDKQTQDKSAKYKLPKL</sequence>
<proteinExistence type="predicted"/>
<protein>
    <recommendedName>
        <fullName evidence="5">Aerotolerance protein BatD</fullName>
    </recommendedName>
</protein>